<dbReference type="EMBL" id="JAGQAF010000034">
    <property type="protein sequence ID" value="MCE8540285.1"/>
    <property type="molecule type" value="Genomic_DNA"/>
</dbReference>
<dbReference type="Proteomes" id="UP000813672">
    <property type="component" value="Unassembled WGS sequence"/>
</dbReference>
<reference evidence="1" key="1">
    <citation type="journal article" date="2021" name="Environ. Microbiol.">
        <title>Cryptic niche differentiation of novel sediment ecotypes of Rugeria pomeroyi correlates with nitrate respiration.</title>
        <authorList>
            <person name="Lin X."/>
            <person name="McNichol J."/>
            <person name="Chu X."/>
            <person name="Qian Y."/>
            <person name="Luo H."/>
        </authorList>
    </citation>
    <scope>NUCLEOTIDE SEQUENCE</scope>
    <source>
        <strain evidence="1">SZCCDBB064</strain>
    </source>
</reference>
<proteinExistence type="predicted"/>
<accession>A0A9Q3ZPL6</accession>
<sequence>MNHAHYRRIHKETQRWAEEIARRSTYFITLNPHRTASFNRGSPNTRGTDAYALLRRWDAKMNHALLGPRWAAKKEHLHTRWIAFPEGFRENRHWHLLFDLSPDLPSSAVEDAANRLRLPSTGLTVALSSLVNHHWKNVAPSGTGHTLLIGSPEIIAKYGTKEQFLEERQTGFMTSRELKH</sequence>
<dbReference type="RefSeq" id="WP_234222187.1">
    <property type="nucleotide sequence ID" value="NZ_JAGQAF010000034.1"/>
</dbReference>
<comment type="caution">
    <text evidence="1">The sequence shown here is derived from an EMBL/GenBank/DDBJ whole genome shotgun (WGS) entry which is preliminary data.</text>
</comment>
<evidence type="ECO:0000313" key="1">
    <source>
        <dbReference type="EMBL" id="MCE8540285.1"/>
    </source>
</evidence>
<evidence type="ECO:0000313" key="2">
    <source>
        <dbReference type="Proteomes" id="UP000813672"/>
    </source>
</evidence>
<gene>
    <name evidence="1" type="ORF">KBY27_22710</name>
</gene>
<protein>
    <submittedName>
        <fullName evidence="1">Uncharacterized protein</fullName>
    </submittedName>
</protein>
<name>A0A9Q3ZPL6_9RHOB</name>
<organism evidence="1 2">
    <name type="scientific">Ruegeria pomeroyi</name>
    <dbReference type="NCBI Taxonomy" id="89184"/>
    <lineage>
        <taxon>Bacteria</taxon>
        <taxon>Pseudomonadati</taxon>
        <taxon>Pseudomonadota</taxon>
        <taxon>Alphaproteobacteria</taxon>
        <taxon>Rhodobacterales</taxon>
        <taxon>Roseobacteraceae</taxon>
        <taxon>Ruegeria</taxon>
    </lineage>
</organism>
<dbReference type="AlphaFoldDB" id="A0A9Q3ZPL6"/>